<proteinExistence type="predicted"/>
<gene>
    <name evidence="7" type="ORF">A8950_1549</name>
</gene>
<evidence type="ECO:0000256" key="1">
    <source>
        <dbReference type="ARBA" id="ARBA00004496"/>
    </source>
</evidence>
<dbReference type="Gene3D" id="1.10.10.10">
    <property type="entry name" value="Winged helix-like DNA-binding domain superfamily/Winged helix DNA-binding domain"/>
    <property type="match status" value="1"/>
</dbReference>
<dbReference type="PANTHER" id="PTHR33164:SF5">
    <property type="entry name" value="ORGANIC HYDROPEROXIDE RESISTANCE TRANSCRIPTIONAL REGULATOR"/>
    <property type="match status" value="1"/>
</dbReference>
<evidence type="ECO:0000259" key="6">
    <source>
        <dbReference type="PROSITE" id="PS50995"/>
    </source>
</evidence>
<dbReference type="GO" id="GO:0003700">
    <property type="term" value="F:DNA-binding transcription factor activity"/>
    <property type="evidence" value="ECO:0007669"/>
    <property type="project" value="InterPro"/>
</dbReference>
<comment type="subcellular location">
    <subcellularLocation>
        <location evidence="1">Cytoplasm</location>
    </subcellularLocation>
</comment>
<dbReference type="SUPFAM" id="SSF46785">
    <property type="entry name" value="Winged helix' DNA-binding domain"/>
    <property type="match status" value="1"/>
</dbReference>
<dbReference type="InterPro" id="IPR000835">
    <property type="entry name" value="HTH_MarR-typ"/>
</dbReference>
<keyword evidence="8" id="KW-1185">Reference proteome</keyword>
<dbReference type="InterPro" id="IPR036388">
    <property type="entry name" value="WH-like_DNA-bd_sf"/>
</dbReference>
<dbReference type="PROSITE" id="PS50995">
    <property type="entry name" value="HTH_MARR_2"/>
    <property type="match status" value="1"/>
</dbReference>
<protein>
    <submittedName>
        <fullName evidence="7">MarR family transcriptional regulator</fullName>
    </submittedName>
</protein>
<keyword evidence="2" id="KW-0963">Cytoplasm</keyword>
<accession>A0A4R6WUC5</accession>
<organism evidence="7 8">
    <name type="scientific">Dongia mobilis</name>
    <dbReference type="NCBI Taxonomy" id="578943"/>
    <lineage>
        <taxon>Bacteria</taxon>
        <taxon>Pseudomonadati</taxon>
        <taxon>Pseudomonadota</taxon>
        <taxon>Alphaproteobacteria</taxon>
        <taxon>Rhodospirillales</taxon>
        <taxon>Dongiaceae</taxon>
        <taxon>Dongia</taxon>
    </lineage>
</organism>
<evidence type="ECO:0000313" key="8">
    <source>
        <dbReference type="Proteomes" id="UP000295783"/>
    </source>
</evidence>
<keyword evidence="4" id="KW-0238">DNA-binding</keyword>
<dbReference type="AlphaFoldDB" id="A0A4R6WUC5"/>
<sequence length="153" mass="17123">MPKDPLQLSEQLCFSVYSTAHAFNHFYKRLLAPLGITYPQYLVMLVLWEADQVTVKEIGGRLQLDSGTLTPLLKRLESARLVTRTRDAADERQVRIGLTPAGRTLREAAHDIPRQVAEAIGREVPEIAHLRRQINLLRDSLAAAADTASTNRP</sequence>
<dbReference type="EMBL" id="SNYW01000007">
    <property type="protein sequence ID" value="TDQ83263.1"/>
    <property type="molecule type" value="Genomic_DNA"/>
</dbReference>
<dbReference type="RefSeq" id="WP_133613031.1">
    <property type="nucleotide sequence ID" value="NZ_SNYW01000007.1"/>
</dbReference>
<dbReference type="Pfam" id="PF22381">
    <property type="entry name" value="Staph_reg_Sar_Rot"/>
    <property type="match status" value="1"/>
</dbReference>
<name>A0A4R6WUC5_9PROT</name>
<dbReference type="PANTHER" id="PTHR33164">
    <property type="entry name" value="TRANSCRIPTIONAL REGULATOR, MARR FAMILY"/>
    <property type="match status" value="1"/>
</dbReference>
<feature type="domain" description="HTH marR-type" evidence="6">
    <location>
        <begin position="9"/>
        <end position="139"/>
    </location>
</feature>
<dbReference type="GO" id="GO:0006950">
    <property type="term" value="P:response to stress"/>
    <property type="evidence" value="ECO:0007669"/>
    <property type="project" value="TreeGrafter"/>
</dbReference>
<dbReference type="Proteomes" id="UP000295783">
    <property type="component" value="Unassembled WGS sequence"/>
</dbReference>
<dbReference type="PRINTS" id="PR00598">
    <property type="entry name" value="HTHMARR"/>
</dbReference>
<keyword evidence="5" id="KW-0804">Transcription</keyword>
<evidence type="ECO:0000313" key="7">
    <source>
        <dbReference type="EMBL" id="TDQ83263.1"/>
    </source>
</evidence>
<evidence type="ECO:0000256" key="4">
    <source>
        <dbReference type="ARBA" id="ARBA00023125"/>
    </source>
</evidence>
<dbReference type="InterPro" id="IPR036390">
    <property type="entry name" value="WH_DNA-bd_sf"/>
</dbReference>
<dbReference type="OrthoDB" id="9806864at2"/>
<evidence type="ECO:0000256" key="5">
    <source>
        <dbReference type="ARBA" id="ARBA00023163"/>
    </source>
</evidence>
<evidence type="ECO:0000256" key="2">
    <source>
        <dbReference type="ARBA" id="ARBA00022490"/>
    </source>
</evidence>
<dbReference type="FunFam" id="1.10.10.10:FF:000163">
    <property type="entry name" value="MarR family transcriptional regulator"/>
    <property type="match status" value="1"/>
</dbReference>
<keyword evidence="3" id="KW-0805">Transcription regulation</keyword>
<dbReference type="SMART" id="SM00347">
    <property type="entry name" value="HTH_MARR"/>
    <property type="match status" value="1"/>
</dbReference>
<evidence type="ECO:0000256" key="3">
    <source>
        <dbReference type="ARBA" id="ARBA00023015"/>
    </source>
</evidence>
<dbReference type="GO" id="GO:0005737">
    <property type="term" value="C:cytoplasm"/>
    <property type="evidence" value="ECO:0007669"/>
    <property type="project" value="UniProtKB-SubCell"/>
</dbReference>
<dbReference type="GO" id="GO:0003677">
    <property type="term" value="F:DNA binding"/>
    <property type="evidence" value="ECO:0007669"/>
    <property type="project" value="UniProtKB-KW"/>
</dbReference>
<comment type="caution">
    <text evidence="7">The sequence shown here is derived from an EMBL/GenBank/DDBJ whole genome shotgun (WGS) entry which is preliminary data.</text>
</comment>
<dbReference type="InterPro" id="IPR039422">
    <property type="entry name" value="MarR/SlyA-like"/>
</dbReference>
<dbReference type="InterPro" id="IPR055166">
    <property type="entry name" value="Transc_reg_Sar_Rot_HTH"/>
</dbReference>
<reference evidence="7 8" key="1">
    <citation type="submission" date="2019-03" db="EMBL/GenBank/DDBJ databases">
        <title>Genomic Encyclopedia of Type Strains, Phase III (KMG-III): the genomes of soil and plant-associated and newly described type strains.</title>
        <authorList>
            <person name="Whitman W."/>
        </authorList>
    </citation>
    <scope>NUCLEOTIDE SEQUENCE [LARGE SCALE GENOMIC DNA]</scope>
    <source>
        <strain evidence="7 8">CGMCC 1.7660</strain>
    </source>
</reference>